<dbReference type="GO" id="GO:0005886">
    <property type="term" value="C:plasma membrane"/>
    <property type="evidence" value="ECO:0007669"/>
    <property type="project" value="UniProtKB-SubCell"/>
</dbReference>
<dbReference type="PROSITE" id="PS50893">
    <property type="entry name" value="ABC_TRANSPORTER_2"/>
    <property type="match status" value="1"/>
</dbReference>
<dbReference type="InterPro" id="IPR050388">
    <property type="entry name" value="ABC_Ni/Peptide_Import"/>
</dbReference>
<organism evidence="9 10">
    <name type="scientific">Thermomonospora echinospora</name>
    <dbReference type="NCBI Taxonomy" id="1992"/>
    <lineage>
        <taxon>Bacteria</taxon>
        <taxon>Bacillati</taxon>
        <taxon>Actinomycetota</taxon>
        <taxon>Actinomycetes</taxon>
        <taxon>Streptosporangiales</taxon>
        <taxon>Thermomonosporaceae</taxon>
        <taxon>Thermomonospora</taxon>
    </lineage>
</organism>
<evidence type="ECO:0000313" key="10">
    <source>
        <dbReference type="Proteomes" id="UP000236723"/>
    </source>
</evidence>
<dbReference type="GO" id="GO:0005524">
    <property type="term" value="F:ATP binding"/>
    <property type="evidence" value="ECO:0007669"/>
    <property type="project" value="UniProtKB-KW"/>
</dbReference>
<feature type="domain" description="ABC transporter" evidence="8">
    <location>
        <begin position="14"/>
        <end position="261"/>
    </location>
</feature>
<evidence type="ECO:0000256" key="3">
    <source>
        <dbReference type="ARBA" id="ARBA00022448"/>
    </source>
</evidence>
<dbReference type="AlphaFoldDB" id="A0A1H6EB08"/>
<keyword evidence="10" id="KW-1185">Reference proteome</keyword>
<dbReference type="PROSITE" id="PS00211">
    <property type="entry name" value="ABC_TRANSPORTER_1"/>
    <property type="match status" value="1"/>
</dbReference>
<keyword evidence="6 9" id="KW-0067">ATP-binding</keyword>
<evidence type="ECO:0000256" key="4">
    <source>
        <dbReference type="ARBA" id="ARBA00022475"/>
    </source>
</evidence>
<dbReference type="CDD" id="cd03257">
    <property type="entry name" value="ABC_NikE_OppD_transporters"/>
    <property type="match status" value="1"/>
</dbReference>
<dbReference type="InterPro" id="IPR003439">
    <property type="entry name" value="ABC_transporter-like_ATP-bd"/>
</dbReference>
<protein>
    <submittedName>
        <fullName evidence="9">Peptide/nickel transport system ATP-binding protein</fullName>
    </submittedName>
</protein>
<sequence>MPSGTDSTTDLLVVRGLRTTLRTPRGPLAVVDGADLRVPRRTTVGVVGESGSGKTMFARSLMNLLPAGAEVTAEELTFDDRELDPRRPPHRHFWGTEISMVFQDPMTALNPVRTVGAQICDPLRVHQGMGRGVARRRAAELLGHVGIPAPWSRLDQYPHELSGGMRQRVMIAVAISCEPKLLVADEPTTGLDVTVQRQILALLRRLKDEHGMAMLLISHDIALLADEVDQVGVMYAGQVVEHTDVAQIRGKAVRHRYTRALLQAHPDVNAPARTRLESIPGGPPDLLAMPEGCRFAARCEHAREICRATAPQPTRDPRTGAAFTCHFPHEPAEELV</sequence>
<dbReference type="EMBL" id="FNVO01000042">
    <property type="protein sequence ID" value="SEG93975.1"/>
    <property type="molecule type" value="Genomic_DNA"/>
</dbReference>
<accession>A0A1H6EB08</accession>
<dbReference type="InterPro" id="IPR017871">
    <property type="entry name" value="ABC_transporter-like_CS"/>
</dbReference>
<proteinExistence type="inferred from homology"/>
<reference evidence="10" key="1">
    <citation type="submission" date="2016-10" db="EMBL/GenBank/DDBJ databases">
        <authorList>
            <person name="Varghese N."/>
            <person name="Submissions S."/>
        </authorList>
    </citation>
    <scope>NUCLEOTIDE SEQUENCE [LARGE SCALE GENOMIC DNA]</scope>
    <source>
        <strain evidence="10">DSM 43163</strain>
    </source>
</reference>
<dbReference type="GO" id="GO:0016887">
    <property type="term" value="F:ATP hydrolysis activity"/>
    <property type="evidence" value="ECO:0007669"/>
    <property type="project" value="InterPro"/>
</dbReference>
<dbReference type="InterPro" id="IPR013563">
    <property type="entry name" value="Oligopep_ABC_C"/>
</dbReference>
<dbReference type="FunFam" id="3.40.50.300:FF:000016">
    <property type="entry name" value="Oligopeptide ABC transporter ATP-binding component"/>
    <property type="match status" value="1"/>
</dbReference>
<dbReference type="Pfam" id="PF00005">
    <property type="entry name" value="ABC_tran"/>
    <property type="match status" value="1"/>
</dbReference>
<dbReference type="OrthoDB" id="8036461at2"/>
<evidence type="ECO:0000256" key="6">
    <source>
        <dbReference type="ARBA" id="ARBA00022840"/>
    </source>
</evidence>
<evidence type="ECO:0000313" key="9">
    <source>
        <dbReference type="EMBL" id="SEG93975.1"/>
    </source>
</evidence>
<keyword evidence="7" id="KW-0472">Membrane</keyword>
<comment type="similarity">
    <text evidence="2">Belongs to the ABC transporter superfamily.</text>
</comment>
<dbReference type="SMART" id="SM00382">
    <property type="entry name" value="AAA"/>
    <property type="match status" value="1"/>
</dbReference>
<evidence type="ECO:0000256" key="2">
    <source>
        <dbReference type="ARBA" id="ARBA00005417"/>
    </source>
</evidence>
<dbReference type="SUPFAM" id="SSF52540">
    <property type="entry name" value="P-loop containing nucleoside triphosphate hydrolases"/>
    <property type="match status" value="1"/>
</dbReference>
<dbReference type="PANTHER" id="PTHR43297:SF2">
    <property type="entry name" value="DIPEPTIDE TRANSPORT ATP-BINDING PROTEIN DPPD"/>
    <property type="match status" value="1"/>
</dbReference>
<evidence type="ECO:0000256" key="1">
    <source>
        <dbReference type="ARBA" id="ARBA00004202"/>
    </source>
</evidence>
<keyword evidence="3" id="KW-0813">Transport</keyword>
<evidence type="ECO:0000256" key="5">
    <source>
        <dbReference type="ARBA" id="ARBA00022741"/>
    </source>
</evidence>
<dbReference type="Proteomes" id="UP000236723">
    <property type="component" value="Unassembled WGS sequence"/>
</dbReference>
<name>A0A1H6EB08_9ACTN</name>
<dbReference type="NCBIfam" id="TIGR01727">
    <property type="entry name" value="oligo_HPY"/>
    <property type="match status" value="1"/>
</dbReference>
<dbReference type="GO" id="GO:0015833">
    <property type="term" value="P:peptide transport"/>
    <property type="evidence" value="ECO:0007669"/>
    <property type="project" value="InterPro"/>
</dbReference>
<dbReference type="Pfam" id="PF08352">
    <property type="entry name" value="oligo_HPY"/>
    <property type="match status" value="1"/>
</dbReference>
<dbReference type="InterPro" id="IPR003593">
    <property type="entry name" value="AAA+_ATPase"/>
</dbReference>
<keyword evidence="5" id="KW-0547">Nucleotide-binding</keyword>
<dbReference type="InterPro" id="IPR027417">
    <property type="entry name" value="P-loop_NTPase"/>
</dbReference>
<dbReference type="Gene3D" id="3.40.50.300">
    <property type="entry name" value="P-loop containing nucleotide triphosphate hydrolases"/>
    <property type="match status" value="1"/>
</dbReference>
<comment type="subcellular location">
    <subcellularLocation>
        <location evidence="1">Cell membrane</location>
        <topology evidence="1">Peripheral membrane protein</topology>
    </subcellularLocation>
</comment>
<dbReference type="PANTHER" id="PTHR43297">
    <property type="entry name" value="OLIGOPEPTIDE TRANSPORT ATP-BINDING PROTEIN APPD"/>
    <property type="match status" value="1"/>
</dbReference>
<evidence type="ECO:0000259" key="8">
    <source>
        <dbReference type="PROSITE" id="PS50893"/>
    </source>
</evidence>
<dbReference type="RefSeq" id="WP_103944749.1">
    <property type="nucleotide sequence ID" value="NZ_FNVO01000042.1"/>
</dbReference>
<keyword evidence="4" id="KW-1003">Cell membrane</keyword>
<gene>
    <name evidence="9" type="ORF">SAMN04489712_14215</name>
</gene>
<evidence type="ECO:0000256" key="7">
    <source>
        <dbReference type="ARBA" id="ARBA00023136"/>
    </source>
</evidence>